<keyword evidence="1" id="KW-1133">Transmembrane helix</keyword>
<gene>
    <name evidence="2" type="ORF">F8C67_06815</name>
</gene>
<keyword evidence="1" id="KW-0472">Membrane</keyword>
<dbReference type="EMBL" id="WBVO01000004">
    <property type="protein sequence ID" value="KAB2810291.1"/>
    <property type="molecule type" value="Genomic_DNA"/>
</dbReference>
<keyword evidence="3" id="KW-1185">Reference proteome</keyword>
<sequence>MKLLKRFGWYLGGVLLGTILVLFMFGDREIACTYFPNDRVLGDLQKKELLFSEEVKCINECIGADVDTNFYFNVLHASKVDFSYNERGTESDCNDYKLIYSQDGLAYTLYVKNCKDSTATFHRVELPASFDCDCPTEE</sequence>
<organism evidence="2 3">
    <name type="scientific">Phaeocystidibacter luteus</name>
    <dbReference type="NCBI Taxonomy" id="911197"/>
    <lineage>
        <taxon>Bacteria</taxon>
        <taxon>Pseudomonadati</taxon>
        <taxon>Bacteroidota</taxon>
        <taxon>Flavobacteriia</taxon>
        <taxon>Flavobacteriales</taxon>
        <taxon>Phaeocystidibacteraceae</taxon>
        <taxon>Phaeocystidibacter</taxon>
    </lineage>
</organism>
<name>A0A6N6RIZ7_9FLAO</name>
<protein>
    <recommendedName>
        <fullName evidence="4">DUF4258 domain-containing protein</fullName>
    </recommendedName>
</protein>
<dbReference type="Proteomes" id="UP000468650">
    <property type="component" value="Unassembled WGS sequence"/>
</dbReference>
<feature type="transmembrane region" description="Helical" evidence="1">
    <location>
        <begin position="7"/>
        <end position="26"/>
    </location>
</feature>
<keyword evidence="1" id="KW-0812">Transmembrane</keyword>
<accession>A0A6N6RIZ7</accession>
<dbReference type="AlphaFoldDB" id="A0A6N6RIZ7"/>
<evidence type="ECO:0008006" key="4">
    <source>
        <dbReference type="Google" id="ProtNLM"/>
    </source>
</evidence>
<evidence type="ECO:0000313" key="2">
    <source>
        <dbReference type="EMBL" id="KAB2810291.1"/>
    </source>
</evidence>
<comment type="caution">
    <text evidence="2">The sequence shown here is derived from an EMBL/GenBank/DDBJ whole genome shotgun (WGS) entry which is preliminary data.</text>
</comment>
<dbReference type="RefSeq" id="WP_151667080.1">
    <property type="nucleotide sequence ID" value="NZ_WBVO01000004.1"/>
</dbReference>
<evidence type="ECO:0000256" key="1">
    <source>
        <dbReference type="SAM" id="Phobius"/>
    </source>
</evidence>
<proteinExistence type="predicted"/>
<dbReference type="OrthoDB" id="1466970at2"/>
<evidence type="ECO:0000313" key="3">
    <source>
        <dbReference type="Proteomes" id="UP000468650"/>
    </source>
</evidence>
<reference evidence="2 3" key="1">
    <citation type="submission" date="2019-09" db="EMBL/GenBank/DDBJ databases">
        <title>Genomes of family Cryomorphaceae.</title>
        <authorList>
            <person name="Bowman J.P."/>
        </authorList>
    </citation>
    <scope>NUCLEOTIDE SEQUENCE [LARGE SCALE GENOMIC DNA]</scope>
    <source>
        <strain evidence="2 3">LMG 25704</strain>
    </source>
</reference>